<organism evidence="1 2">
    <name type="scientific">Variovorax ureilyticus</name>
    <dbReference type="NCBI Taxonomy" id="1836198"/>
    <lineage>
        <taxon>Bacteria</taxon>
        <taxon>Pseudomonadati</taxon>
        <taxon>Pseudomonadota</taxon>
        <taxon>Betaproteobacteria</taxon>
        <taxon>Burkholderiales</taxon>
        <taxon>Comamonadaceae</taxon>
        <taxon>Variovorax</taxon>
    </lineage>
</organism>
<keyword evidence="2" id="KW-1185">Reference proteome</keyword>
<proteinExistence type="predicted"/>
<evidence type="ECO:0000313" key="1">
    <source>
        <dbReference type="EMBL" id="MEJ8814841.1"/>
    </source>
</evidence>
<accession>A0ABU8VMU9</accession>
<dbReference type="Proteomes" id="UP001365846">
    <property type="component" value="Unassembled WGS sequence"/>
</dbReference>
<sequence>MKVLLEGMLMRELDWLIASGQNGPAFRWLERRFAIHEIYSNDNESQYSCNRKSSISSRCGNAGWSEQSRSVGIGARQRSLLQGRVGWRSEGMY</sequence>
<gene>
    <name evidence="1" type="ORF">WKW77_27465</name>
</gene>
<protein>
    <submittedName>
        <fullName evidence="1">Uncharacterized protein</fullName>
    </submittedName>
</protein>
<reference evidence="1 2" key="1">
    <citation type="submission" date="2024-03" db="EMBL/GenBank/DDBJ databases">
        <title>Novel species of the genus Variovorax.</title>
        <authorList>
            <person name="Liu Q."/>
            <person name="Xin Y.-H."/>
        </authorList>
    </citation>
    <scope>NUCLEOTIDE SEQUENCE [LARGE SCALE GENOMIC DNA]</scope>
    <source>
        <strain evidence="1 2">KACC 18899</strain>
    </source>
</reference>
<comment type="caution">
    <text evidence="1">The sequence shown here is derived from an EMBL/GenBank/DDBJ whole genome shotgun (WGS) entry which is preliminary data.</text>
</comment>
<dbReference type="EMBL" id="JBBKZU010000015">
    <property type="protein sequence ID" value="MEJ8814841.1"/>
    <property type="molecule type" value="Genomic_DNA"/>
</dbReference>
<evidence type="ECO:0000313" key="2">
    <source>
        <dbReference type="Proteomes" id="UP001365846"/>
    </source>
</evidence>
<name>A0ABU8VMU9_9BURK</name>
<dbReference type="RefSeq" id="WP_340360067.1">
    <property type="nucleotide sequence ID" value="NZ_JBBKZU010000015.1"/>
</dbReference>